<evidence type="ECO:0008006" key="4">
    <source>
        <dbReference type="Google" id="ProtNLM"/>
    </source>
</evidence>
<organism evidence="2 3">
    <name type="scientific">Stichopus japonicus</name>
    <name type="common">Sea cucumber</name>
    <dbReference type="NCBI Taxonomy" id="307972"/>
    <lineage>
        <taxon>Eukaryota</taxon>
        <taxon>Metazoa</taxon>
        <taxon>Echinodermata</taxon>
        <taxon>Eleutherozoa</taxon>
        <taxon>Echinozoa</taxon>
        <taxon>Holothuroidea</taxon>
        <taxon>Aspidochirotacea</taxon>
        <taxon>Aspidochirotida</taxon>
        <taxon>Stichopodidae</taxon>
        <taxon>Apostichopus</taxon>
    </lineage>
</organism>
<name>A0A2G8KKY6_STIJA</name>
<reference evidence="2 3" key="1">
    <citation type="journal article" date="2017" name="PLoS Biol.">
        <title>The sea cucumber genome provides insights into morphological evolution and visceral regeneration.</title>
        <authorList>
            <person name="Zhang X."/>
            <person name="Sun L."/>
            <person name="Yuan J."/>
            <person name="Sun Y."/>
            <person name="Gao Y."/>
            <person name="Zhang L."/>
            <person name="Li S."/>
            <person name="Dai H."/>
            <person name="Hamel J.F."/>
            <person name="Liu C."/>
            <person name="Yu Y."/>
            <person name="Liu S."/>
            <person name="Lin W."/>
            <person name="Guo K."/>
            <person name="Jin S."/>
            <person name="Xu P."/>
            <person name="Storey K.B."/>
            <person name="Huan P."/>
            <person name="Zhang T."/>
            <person name="Zhou Y."/>
            <person name="Zhang J."/>
            <person name="Lin C."/>
            <person name="Li X."/>
            <person name="Xing L."/>
            <person name="Huo D."/>
            <person name="Sun M."/>
            <person name="Wang L."/>
            <person name="Mercier A."/>
            <person name="Li F."/>
            <person name="Yang H."/>
            <person name="Xiang J."/>
        </authorList>
    </citation>
    <scope>NUCLEOTIDE SEQUENCE [LARGE SCALE GENOMIC DNA]</scope>
    <source>
        <strain evidence="2">Shaxun</strain>
        <tissue evidence="2">Muscle</tissue>
    </source>
</reference>
<protein>
    <recommendedName>
        <fullName evidence="4">Transmembrane protein</fullName>
    </recommendedName>
</protein>
<feature type="transmembrane region" description="Helical" evidence="1">
    <location>
        <begin position="75"/>
        <end position="95"/>
    </location>
</feature>
<accession>A0A2G8KKY6</accession>
<gene>
    <name evidence="2" type="ORF">BSL78_14522</name>
</gene>
<keyword evidence="1" id="KW-0472">Membrane</keyword>
<evidence type="ECO:0000313" key="3">
    <source>
        <dbReference type="Proteomes" id="UP000230750"/>
    </source>
</evidence>
<keyword evidence="1" id="KW-1133">Transmembrane helix</keyword>
<keyword evidence="3" id="KW-1185">Reference proteome</keyword>
<comment type="caution">
    <text evidence="2">The sequence shown here is derived from an EMBL/GenBank/DDBJ whole genome shotgun (WGS) entry which is preliminary data.</text>
</comment>
<evidence type="ECO:0000256" key="1">
    <source>
        <dbReference type="SAM" id="Phobius"/>
    </source>
</evidence>
<feature type="transmembrane region" description="Helical" evidence="1">
    <location>
        <begin position="14"/>
        <end position="38"/>
    </location>
</feature>
<dbReference type="AlphaFoldDB" id="A0A2G8KKY6"/>
<keyword evidence="1" id="KW-0812">Transmembrane</keyword>
<proteinExistence type="predicted"/>
<evidence type="ECO:0000313" key="2">
    <source>
        <dbReference type="EMBL" id="PIK48620.1"/>
    </source>
</evidence>
<feature type="transmembrane region" description="Helical" evidence="1">
    <location>
        <begin position="50"/>
        <end position="68"/>
    </location>
</feature>
<sequence>MSDTSNTTIPVRKFILVISLLHIIIGITAINLAIFAFVGNCQKSGKFAGAWGSVASLACASLGLALAVETRRKFVLVYISLSAFSVVLSAFELAMESVGLEMDHYFCQTAKDGGFMRRECKLECTRVHFYIITTAVATLVLCLFSSLILSHSLRGLSD</sequence>
<dbReference type="OrthoDB" id="10565531at2759"/>
<dbReference type="Proteomes" id="UP000230750">
    <property type="component" value="Unassembled WGS sequence"/>
</dbReference>
<feature type="transmembrane region" description="Helical" evidence="1">
    <location>
        <begin position="127"/>
        <end position="149"/>
    </location>
</feature>
<dbReference type="EMBL" id="MRZV01000512">
    <property type="protein sequence ID" value="PIK48620.1"/>
    <property type="molecule type" value="Genomic_DNA"/>
</dbReference>